<evidence type="ECO:0000256" key="4">
    <source>
        <dbReference type="ARBA" id="ARBA00023002"/>
    </source>
</evidence>
<dbReference type="EMBL" id="JAGMWT010000022">
    <property type="protein sequence ID" value="KAH7112134.1"/>
    <property type="molecule type" value="Genomic_DNA"/>
</dbReference>
<evidence type="ECO:0000313" key="7">
    <source>
        <dbReference type="EMBL" id="KAH7112134.1"/>
    </source>
</evidence>
<accession>A0A9P9D3V4</accession>
<dbReference type="GO" id="GO:0071949">
    <property type="term" value="F:FAD binding"/>
    <property type="evidence" value="ECO:0007669"/>
    <property type="project" value="InterPro"/>
</dbReference>
<dbReference type="GO" id="GO:0004497">
    <property type="term" value="F:monooxygenase activity"/>
    <property type="evidence" value="ECO:0007669"/>
    <property type="project" value="UniProtKB-KW"/>
</dbReference>
<feature type="domain" description="FAD-binding" evidence="6">
    <location>
        <begin position="18"/>
        <end position="368"/>
    </location>
</feature>
<dbReference type="PANTHER" id="PTHR13789:SF215">
    <property type="entry name" value="FAD-BINDING DOMAIN-CONTAINING PROTEIN-RELATED"/>
    <property type="match status" value="1"/>
</dbReference>
<dbReference type="SUPFAM" id="SSF54373">
    <property type="entry name" value="FAD-linked reductases, C-terminal domain"/>
    <property type="match status" value="1"/>
</dbReference>
<evidence type="ECO:0000256" key="1">
    <source>
        <dbReference type="ARBA" id="ARBA00007992"/>
    </source>
</evidence>
<dbReference type="PRINTS" id="PR00420">
    <property type="entry name" value="RNGMNOXGNASE"/>
</dbReference>
<keyword evidence="3" id="KW-0274">FAD</keyword>
<comment type="similarity">
    <text evidence="1">Belongs to the paxM FAD-dependent monooxygenase family.</text>
</comment>
<sequence length="460" mass="50867">MAFNDKNDDKTNSPTPMNIAIVGAGIAGLSASIALRRAGHTVTIYEKSQFKNEIGAAITLTPNANRILRAWGFDFEKAQPSDFEQFRMLDMETLEVTAREDLRGVREESGDRMCAFHRVDLHSGLREMAEEAGARIELGKEVVAIDAEGGVVEIGSGERVESDLVVMADGSHTKFLPQITNRSIPNVKIGKSVYRWLAPITEVVQHADAKKLFSDAGGSGFVIFEDGKGMMVVTYPCRAGTLLNCAVFHVTREEERERDDWNCDTTRERVLESLQGRPAILQQLLTTSSIPKVYTVTQRAPSPNLYNGRAVCIGDTTHHMLPTHAQGASQAIEDAAALEILFSTSVFTHSAANLQKRLQTFQELRLPRSATTQILSSTSPQLTMEGQKGKRAEVRSFYPEEFGELVDWPAGVGMWSKALREWWYGYDVQLEARKAVRAEGEGKSLREGGVRWFGELSGGR</sequence>
<evidence type="ECO:0000256" key="5">
    <source>
        <dbReference type="ARBA" id="ARBA00023033"/>
    </source>
</evidence>
<dbReference type="InterPro" id="IPR050493">
    <property type="entry name" value="FAD-dep_Monooxygenase_BioMet"/>
</dbReference>
<dbReference type="Pfam" id="PF01494">
    <property type="entry name" value="FAD_binding_3"/>
    <property type="match status" value="1"/>
</dbReference>
<evidence type="ECO:0000256" key="2">
    <source>
        <dbReference type="ARBA" id="ARBA00022630"/>
    </source>
</evidence>
<dbReference type="InterPro" id="IPR002938">
    <property type="entry name" value="FAD-bd"/>
</dbReference>
<gene>
    <name evidence="7" type="ORF">B0J11DRAFT_619731</name>
</gene>
<evidence type="ECO:0000259" key="6">
    <source>
        <dbReference type="Pfam" id="PF01494"/>
    </source>
</evidence>
<comment type="caution">
    <text evidence="7">The sequence shown here is derived from an EMBL/GenBank/DDBJ whole genome shotgun (WGS) entry which is preliminary data.</text>
</comment>
<dbReference type="SUPFAM" id="SSF51905">
    <property type="entry name" value="FAD/NAD(P)-binding domain"/>
    <property type="match status" value="1"/>
</dbReference>
<dbReference type="OrthoDB" id="9993796at2759"/>
<dbReference type="Gene3D" id="3.50.50.60">
    <property type="entry name" value="FAD/NAD(P)-binding domain"/>
    <property type="match status" value="1"/>
</dbReference>
<proteinExistence type="inferred from homology"/>
<keyword evidence="4" id="KW-0560">Oxidoreductase</keyword>
<evidence type="ECO:0000313" key="8">
    <source>
        <dbReference type="Proteomes" id="UP000700596"/>
    </source>
</evidence>
<protein>
    <recommendedName>
        <fullName evidence="6">FAD-binding domain-containing protein</fullName>
    </recommendedName>
</protein>
<keyword evidence="8" id="KW-1185">Reference proteome</keyword>
<dbReference type="PANTHER" id="PTHR13789">
    <property type="entry name" value="MONOOXYGENASE"/>
    <property type="match status" value="1"/>
</dbReference>
<dbReference type="InterPro" id="IPR036188">
    <property type="entry name" value="FAD/NAD-bd_sf"/>
</dbReference>
<keyword evidence="5" id="KW-0503">Monooxygenase</keyword>
<dbReference type="AlphaFoldDB" id="A0A9P9D3V4"/>
<evidence type="ECO:0000256" key="3">
    <source>
        <dbReference type="ARBA" id="ARBA00022827"/>
    </source>
</evidence>
<organism evidence="7 8">
    <name type="scientific">Dendryphion nanum</name>
    <dbReference type="NCBI Taxonomy" id="256645"/>
    <lineage>
        <taxon>Eukaryota</taxon>
        <taxon>Fungi</taxon>
        <taxon>Dikarya</taxon>
        <taxon>Ascomycota</taxon>
        <taxon>Pezizomycotina</taxon>
        <taxon>Dothideomycetes</taxon>
        <taxon>Pleosporomycetidae</taxon>
        <taxon>Pleosporales</taxon>
        <taxon>Torulaceae</taxon>
        <taxon>Dendryphion</taxon>
    </lineage>
</organism>
<dbReference type="Proteomes" id="UP000700596">
    <property type="component" value="Unassembled WGS sequence"/>
</dbReference>
<keyword evidence="2" id="KW-0285">Flavoprotein</keyword>
<reference evidence="7" key="1">
    <citation type="journal article" date="2021" name="Nat. Commun.">
        <title>Genetic determinants of endophytism in the Arabidopsis root mycobiome.</title>
        <authorList>
            <person name="Mesny F."/>
            <person name="Miyauchi S."/>
            <person name="Thiergart T."/>
            <person name="Pickel B."/>
            <person name="Atanasova L."/>
            <person name="Karlsson M."/>
            <person name="Huettel B."/>
            <person name="Barry K.W."/>
            <person name="Haridas S."/>
            <person name="Chen C."/>
            <person name="Bauer D."/>
            <person name="Andreopoulos W."/>
            <person name="Pangilinan J."/>
            <person name="LaButti K."/>
            <person name="Riley R."/>
            <person name="Lipzen A."/>
            <person name="Clum A."/>
            <person name="Drula E."/>
            <person name="Henrissat B."/>
            <person name="Kohler A."/>
            <person name="Grigoriev I.V."/>
            <person name="Martin F.M."/>
            <person name="Hacquard S."/>
        </authorList>
    </citation>
    <scope>NUCLEOTIDE SEQUENCE</scope>
    <source>
        <strain evidence="7">MPI-CAGE-CH-0243</strain>
    </source>
</reference>
<name>A0A9P9D3V4_9PLEO</name>